<keyword evidence="4" id="KW-0378">Hydrolase</keyword>
<gene>
    <name evidence="8" type="ORF">DES39_0457</name>
</gene>
<dbReference type="Gene3D" id="3.90.1720.10">
    <property type="entry name" value="endopeptidase domain like (from Nostoc punctiforme)"/>
    <property type="match status" value="1"/>
</dbReference>
<evidence type="ECO:0000256" key="6">
    <source>
        <dbReference type="SAM" id="SignalP"/>
    </source>
</evidence>
<comment type="caution">
    <text evidence="8">The sequence shown here is derived from an EMBL/GenBank/DDBJ whole genome shotgun (WGS) entry which is preliminary data.</text>
</comment>
<evidence type="ECO:0000256" key="1">
    <source>
        <dbReference type="ARBA" id="ARBA00007074"/>
    </source>
</evidence>
<dbReference type="PANTHER" id="PTHR47360">
    <property type="entry name" value="MUREIN DD-ENDOPEPTIDASE MEPS/MUREIN LD-CARBOXYPEPTIDASE"/>
    <property type="match status" value="1"/>
</dbReference>
<dbReference type="PANTHER" id="PTHR47360:SF1">
    <property type="entry name" value="ENDOPEPTIDASE NLPC-RELATED"/>
    <property type="match status" value="1"/>
</dbReference>
<dbReference type="InterPro" id="IPR052062">
    <property type="entry name" value="Murein_DD/LD_carboxypeptidase"/>
</dbReference>
<dbReference type="InterPro" id="IPR038765">
    <property type="entry name" value="Papain-like_cys_pep_sf"/>
</dbReference>
<evidence type="ECO:0000259" key="7">
    <source>
        <dbReference type="PROSITE" id="PS51935"/>
    </source>
</evidence>
<evidence type="ECO:0000313" key="8">
    <source>
        <dbReference type="EMBL" id="RKS87238.1"/>
    </source>
</evidence>
<dbReference type="SUPFAM" id="SSF54001">
    <property type="entry name" value="Cysteine proteinases"/>
    <property type="match status" value="1"/>
</dbReference>
<dbReference type="GO" id="GO:0006508">
    <property type="term" value="P:proteolysis"/>
    <property type="evidence" value="ECO:0007669"/>
    <property type="project" value="UniProtKB-KW"/>
</dbReference>
<proteinExistence type="inferred from homology"/>
<dbReference type="PROSITE" id="PS51935">
    <property type="entry name" value="NLPC_P60"/>
    <property type="match status" value="1"/>
</dbReference>
<dbReference type="Pfam" id="PF00877">
    <property type="entry name" value="NLPC_P60"/>
    <property type="match status" value="1"/>
</dbReference>
<keyword evidence="2" id="KW-0645">Protease</keyword>
<keyword evidence="8" id="KW-0449">Lipoprotein</keyword>
<keyword evidence="3 6" id="KW-0732">Signal</keyword>
<feature type="chain" id="PRO_5019714464" evidence="6">
    <location>
        <begin position="30"/>
        <end position="162"/>
    </location>
</feature>
<dbReference type="AlphaFoldDB" id="A0A495RKD0"/>
<evidence type="ECO:0000256" key="2">
    <source>
        <dbReference type="ARBA" id="ARBA00022670"/>
    </source>
</evidence>
<feature type="signal peptide" evidence="6">
    <location>
        <begin position="1"/>
        <end position="29"/>
    </location>
</feature>
<feature type="domain" description="NlpC/P60" evidence="7">
    <location>
        <begin position="40"/>
        <end position="161"/>
    </location>
</feature>
<reference evidence="8 9" key="1">
    <citation type="submission" date="2018-10" db="EMBL/GenBank/DDBJ databases">
        <title>Genomic Encyclopedia of Type Strains, Phase IV (KMG-IV): sequencing the most valuable type-strain genomes for metagenomic binning, comparative biology and taxonomic classification.</title>
        <authorList>
            <person name="Goeker M."/>
        </authorList>
    </citation>
    <scope>NUCLEOTIDE SEQUENCE [LARGE SCALE GENOMIC DNA]</scope>
    <source>
        <strain evidence="8 9">DSM 22228</strain>
    </source>
</reference>
<name>A0A495RKD0_9GAMM</name>
<protein>
    <submittedName>
        <fullName evidence="8">Putative lipoprotein NlpC</fullName>
    </submittedName>
</protein>
<evidence type="ECO:0000256" key="3">
    <source>
        <dbReference type="ARBA" id="ARBA00022729"/>
    </source>
</evidence>
<dbReference type="InterPro" id="IPR000064">
    <property type="entry name" value="NLP_P60_dom"/>
</dbReference>
<evidence type="ECO:0000256" key="4">
    <source>
        <dbReference type="ARBA" id="ARBA00022801"/>
    </source>
</evidence>
<sequence length="162" mass="18571">MLQMNWIRIFKLVNVLIALVMLSACSSEASLKYADKKSDFVMLKKIEQQYQVWNKTPYRYGGNTLNGVDCSAFVKRFYSDKFNMWIPRVTTDQAKIGVSVSQLQAGDLIFFKTGRGSAGLHVGIYYKNGQFLHASTSDGVRFSNVNDSYWKKHYWIAKRVVS</sequence>
<dbReference type="EMBL" id="RBWY01000001">
    <property type="protein sequence ID" value="RKS87238.1"/>
    <property type="molecule type" value="Genomic_DNA"/>
</dbReference>
<keyword evidence="5" id="KW-0788">Thiol protease</keyword>
<organism evidence="8 9">
    <name type="scientific">Orbus hercynius</name>
    <dbReference type="NCBI Taxonomy" id="593135"/>
    <lineage>
        <taxon>Bacteria</taxon>
        <taxon>Pseudomonadati</taxon>
        <taxon>Pseudomonadota</taxon>
        <taxon>Gammaproteobacteria</taxon>
        <taxon>Orbales</taxon>
        <taxon>Orbaceae</taxon>
        <taxon>Orbus</taxon>
    </lineage>
</organism>
<accession>A0A495RKD0</accession>
<dbReference type="GO" id="GO:0008234">
    <property type="term" value="F:cysteine-type peptidase activity"/>
    <property type="evidence" value="ECO:0007669"/>
    <property type="project" value="UniProtKB-KW"/>
</dbReference>
<dbReference type="Proteomes" id="UP000278542">
    <property type="component" value="Unassembled WGS sequence"/>
</dbReference>
<evidence type="ECO:0000313" key="9">
    <source>
        <dbReference type="Proteomes" id="UP000278542"/>
    </source>
</evidence>
<keyword evidence="9" id="KW-1185">Reference proteome</keyword>
<evidence type="ECO:0000256" key="5">
    <source>
        <dbReference type="ARBA" id="ARBA00022807"/>
    </source>
</evidence>
<comment type="similarity">
    <text evidence="1">Belongs to the peptidase C40 family.</text>
</comment>